<gene>
    <name evidence="1" type="ORF">SAMN05216223_112150</name>
</gene>
<name>A0A1H6D7I4_9ACTN</name>
<dbReference type="Proteomes" id="UP000236754">
    <property type="component" value="Unassembled WGS sequence"/>
</dbReference>
<evidence type="ECO:0000313" key="2">
    <source>
        <dbReference type="Proteomes" id="UP000236754"/>
    </source>
</evidence>
<dbReference type="EMBL" id="FNVU01000012">
    <property type="protein sequence ID" value="SEG81034.1"/>
    <property type="molecule type" value="Genomic_DNA"/>
</dbReference>
<evidence type="ECO:0008006" key="3">
    <source>
        <dbReference type="Google" id="ProtNLM"/>
    </source>
</evidence>
<protein>
    <recommendedName>
        <fullName evidence="3">Knr4/Smi1-like domain-containing protein</fullName>
    </recommendedName>
</protein>
<keyword evidence="2" id="KW-1185">Reference proteome</keyword>
<proteinExistence type="predicted"/>
<sequence>MRCASLAAMELTQAALDDLLAHLGPGDAPVYLPGEVGRHELTELLAGRYGAPRTLVLNGATDPTVDDSKGAALLAPFAGRAVTIRAWADGARWIGAGSALDGEGVERAVLTATPRALPEVLAVAPGQAPEDVDWMARLVRVTGWERPERRPDPDWAEIETRLGTPLPDDYKRMVGTFGRGAFDGWLDLNAEPWTSLREDGLLIWASTEHEDLYGWRLDGDDPDRWPVVVRSFDNVDTSFPYGAAAFVCRVLVDPHHRYSMARFSETHWFAGEEVED</sequence>
<dbReference type="InterPro" id="IPR037883">
    <property type="entry name" value="Knr4/Smi1-like_sf"/>
</dbReference>
<dbReference type="SUPFAM" id="SSF160631">
    <property type="entry name" value="SMI1/KNR4-like"/>
    <property type="match status" value="1"/>
</dbReference>
<reference evidence="1 2" key="1">
    <citation type="submission" date="2016-10" db="EMBL/GenBank/DDBJ databases">
        <authorList>
            <person name="de Groot N.N."/>
        </authorList>
    </citation>
    <scope>NUCLEOTIDE SEQUENCE [LARGE SCALE GENOMIC DNA]</scope>
    <source>
        <strain evidence="1 2">CGMCC 4.2023</strain>
    </source>
</reference>
<dbReference type="AlphaFoldDB" id="A0A1H6D7I4"/>
<organism evidence="1 2">
    <name type="scientific">Actinacidiphila yanglinensis</name>
    <dbReference type="NCBI Taxonomy" id="310779"/>
    <lineage>
        <taxon>Bacteria</taxon>
        <taxon>Bacillati</taxon>
        <taxon>Actinomycetota</taxon>
        <taxon>Actinomycetes</taxon>
        <taxon>Kitasatosporales</taxon>
        <taxon>Streptomycetaceae</taxon>
        <taxon>Actinacidiphila</taxon>
    </lineage>
</organism>
<accession>A0A1H6D7I4</accession>
<evidence type="ECO:0000313" key="1">
    <source>
        <dbReference type="EMBL" id="SEG81034.1"/>
    </source>
</evidence>